<proteinExistence type="predicted"/>
<dbReference type="EMBL" id="PCSQ01000125">
    <property type="protein sequence ID" value="PIP51837.1"/>
    <property type="molecule type" value="Genomic_DNA"/>
</dbReference>
<keyword evidence="1" id="KW-1133">Transmembrane helix</keyword>
<feature type="transmembrane region" description="Helical" evidence="1">
    <location>
        <begin position="21"/>
        <end position="42"/>
    </location>
</feature>
<feature type="transmembrane region" description="Helical" evidence="1">
    <location>
        <begin position="48"/>
        <end position="66"/>
    </location>
</feature>
<evidence type="ECO:0000256" key="1">
    <source>
        <dbReference type="SAM" id="Phobius"/>
    </source>
</evidence>
<evidence type="ECO:0000313" key="3">
    <source>
        <dbReference type="Proteomes" id="UP000231081"/>
    </source>
</evidence>
<keyword evidence="1" id="KW-0812">Transmembrane</keyword>
<name>A0A2H0B2E3_9BACT</name>
<dbReference type="AlphaFoldDB" id="A0A2H0B2E3"/>
<reference evidence="2 3" key="1">
    <citation type="submission" date="2017-09" db="EMBL/GenBank/DDBJ databases">
        <title>Depth-based differentiation of microbial function through sediment-hosted aquifers and enrichment of novel symbionts in the deep terrestrial subsurface.</title>
        <authorList>
            <person name="Probst A.J."/>
            <person name="Ladd B."/>
            <person name="Jarett J.K."/>
            <person name="Geller-Mcgrath D.E."/>
            <person name="Sieber C.M."/>
            <person name="Emerson J.B."/>
            <person name="Anantharaman K."/>
            <person name="Thomas B.C."/>
            <person name="Malmstrom R."/>
            <person name="Stieglmeier M."/>
            <person name="Klingl A."/>
            <person name="Woyke T."/>
            <person name="Ryan C.M."/>
            <person name="Banfield J.F."/>
        </authorList>
    </citation>
    <scope>NUCLEOTIDE SEQUENCE [LARGE SCALE GENOMIC DNA]</scope>
    <source>
        <strain evidence="2">CG23_combo_of_CG06-09_8_20_14_all_47_9</strain>
    </source>
</reference>
<evidence type="ECO:0000313" key="2">
    <source>
        <dbReference type="EMBL" id="PIP51837.1"/>
    </source>
</evidence>
<comment type="caution">
    <text evidence="2">The sequence shown here is derived from an EMBL/GenBank/DDBJ whole genome shotgun (WGS) entry which is preliminary data.</text>
</comment>
<accession>A0A2H0B2E3</accession>
<sequence>MPRRRFLLIKLARLTKNQKKVLVEITVQLGVIGIAAVALPAIFDKGSLMVVTLGVGFSLASWYTAVRLAGKL</sequence>
<dbReference type="Proteomes" id="UP000231081">
    <property type="component" value="Unassembled WGS sequence"/>
</dbReference>
<gene>
    <name evidence="2" type="ORF">COX09_04910</name>
</gene>
<keyword evidence="1" id="KW-0472">Membrane</keyword>
<protein>
    <submittedName>
        <fullName evidence="2">Uncharacterized protein</fullName>
    </submittedName>
</protein>
<organism evidence="2 3">
    <name type="scientific">Candidatus Beckwithbacteria bacterium CG23_combo_of_CG06-09_8_20_14_all_47_9</name>
    <dbReference type="NCBI Taxonomy" id="1974498"/>
    <lineage>
        <taxon>Bacteria</taxon>
        <taxon>Candidatus Beckwithiibacteriota</taxon>
    </lineage>
</organism>